<gene>
    <name evidence="3" type="ORF">FA727_00140</name>
</gene>
<feature type="transmembrane region" description="Helical" evidence="1">
    <location>
        <begin position="109"/>
        <end position="135"/>
    </location>
</feature>
<dbReference type="EMBL" id="SWBM01000001">
    <property type="protein sequence ID" value="TKC18018.1"/>
    <property type="molecule type" value="Genomic_DNA"/>
</dbReference>
<evidence type="ECO:0000313" key="4">
    <source>
        <dbReference type="Proteomes" id="UP000307756"/>
    </source>
</evidence>
<feature type="transmembrane region" description="Helical" evidence="1">
    <location>
        <begin position="415"/>
        <end position="443"/>
    </location>
</feature>
<comment type="caution">
    <text evidence="3">The sequence shown here is derived from an EMBL/GenBank/DDBJ whole genome shotgun (WGS) entry which is preliminary data.</text>
</comment>
<keyword evidence="4" id="KW-1185">Reference proteome</keyword>
<feature type="transmembrane region" description="Helical" evidence="1">
    <location>
        <begin position="20"/>
        <end position="40"/>
    </location>
</feature>
<feature type="transmembrane region" description="Helical" evidence="1">
    <location>
        <begin position="463"/>
        <end position="485"/>
    </location>
</feature>
<evidence type="ECO:0000313" key="3">
    <source>
        <dbReference type="EMBL" id="TKC18018.1"/>
    </source>
</evidence>
<dbReference type="OrthoDB" id="9781349at2"/>
<name>A0A4U1D7G6_9BACI</name>
<keyword evidence="1" id="KW-0812">Transmembrane</keyword>
<organism evidence="3 4">
    <name type="scientific">Robertmurraya kyonggiensis</name>
    <dbReference type="NCBI Taxonomy" id="1037680"/>
    <lineage>
        <taxon>Bacteria</taxon>
        <taxon>Bacillati</taxon>
        <taxon>Bacillota</taxon>
        <taxon>Bacilli</taxon>
        <taxon>Bacillales</taxon>
        <taxon>Bacillaceae</taxon>
        <taxon>Robertmurraya</taxon>
    </lineage>
</organism>
<protein>
    <submittedName>
        <fullName evidence="3">Tripartite tricarboxylate transporter permease</fullName>
    </submittedName>
</protein>
<accession>A0A4U1D7G6</accession>
<feature type="transmembrane region" description="Helical" evidence="1">
    <location>
        <begin position="320"/>
        <end position="343"/>
    </location>
</feature>
<dbReference type="AlphaFoldDB" id="A0A4U1D7G6"/>
<feature type="domain" description="DUF112" evidence="2">
    <location>
        <begin position="20"/>
        <end position="440"/>
    </location>
</feature>
<keyword evidence="1" id="KW-0472">Membrane</keyword>
<dbReference type="Proteomes" id="UP000307756">
    <property type="component" value="Unassembled WGS sequence"/>
</dbReference>
<keyword evidence="1" id="KW-1133">Transmembrane helix</keyword>
<evidence type="ECO:0000259" key="2">
    <source>
        <dbReference type="Pfam" id="PF01970"/>
    </source>
</evidence>
<feature type="transmembrane region" description="Helical" evidence="1">
    <location>
        <begin position="388"/>
        <end position="409"/>
    </location>
</feature>
<feature type="transmembrane region" description="Helical" evidence="1">
    <location>
        <begin position="147"/>
        <end position="163"/>
    </location>
</feature>
<dbReference type="InterPro" id="IPR002823">
    <property type="entry name" value="DUF112_TM"/>
</dbReference>
<dbReference type="Pfam" id="PF01970">
    <property type="entry name" value="TctA"/>
    <property type="match status" value="1"/>
</dbReference>
<feature type="transmembrane region" description="Helical" evidence="1">
    <location>
        <begin position="206"/>
        <end position="224"/>
    </location>
</feature>
<dbReference type="PANTHER" id="PTHR35342">
    <property type="entry name" value="TRICARBOXYLIC TRANSPORT PROTEIN"/>
    <property type="match status" value="1"/>
</dbReference>
<evidence type="ECO:0000256" key="1">
    <source>
        <dbReference type="SAM" id="Phobius"/>
    </source>
</evidence>
<feature type="transmembrane region" description="Helical" evidence="1">
    <location>
        <begin position="355"/>
        <end position="376"/>
    </location>
</feature>
<feature type="transmembrane region" description="Helical" evidence="1">
    <location>
        <begin position="60"/>
        <end position="82"/>
    </location>
</feature>
<feature type="transmembrane region" description="Helical" evidence="1">
    <location>
        <begin position="170"/>
        <end position="186"/>
    </location>
</feature>
<proteinExistence type="predicted"/>
<dbReference type="PANTHER" id="PTHR35342:SF5">
    <property type="entry name" value="TRICARBOXYLIC TRANSPORT PROTEIN"/>
    <property type="match status" value="1"/>
</dbReference>
<sequence length="503" mass="52526">MEAFELLMQGLSTATLPSNLLAALIGALLGTIVGILPGLGPSTTVALLIPVTFSVSPESGLIMMTAVYCGAMYGGSLTSILLKVPGEASSVMTAIDGYELAKKGKAGPALAISAIGSFIGGTFSVILLMIIAIPLSKFALKFGPTEYMAIMLFALILSVTLIGNSIIKGVLSLALGIGVAVIGTDLQSGVTRNTLGIAHLTDGIDVIVAIIGVFGIGEVLHFLATRKQGQSDKRLSITGKLMPSKQDFKHTAAPIGRGSIIGFLSGLLPGSGSTLGSFIAYSVEKRFSKKPETFGKGALEGVASAETANNSATGGALVPLLTLGIPGSGTTAVLLGALMMYGIQPGPQLMTEQPVLVWAVIASLYISNIVLLILNLPMIRFFVKILDIPTRVLMPLILVFALIGAFSINNSINDIWLVLIFGLLGLFMRVVGLSPAIFILALVLGDQMEQSLRQSLIISKGSLIQFVTSPISLTLLIIAFGLLAYDVIKRFKSQSTGEYKSIE</sequence>
<reference evidence="3 4" key="1">
    <citation type="journal article" date="2011" name="J. Microbiol.">
        <title>Bacillus kyonggiensis sp. nov., isolated from soil of a lettuce field.</title>
        <authorList>
            <person name="Dong K."/>
            <person name="Lee S."/>
        </authorList>
    </citation>
    <scope>NUCLEOTIDE SEQUENCE [LARGE SCALE GENOMIC DNA]</scope>
    <source>
        <strain evidence="3 4">NB22</strain>
    </source>
</reference>